<dbReference type="AlphaFoldDB" id="A0A381TKG0"/>
<protein>
    <submittedName>
        <fullName evidence="1">Uncharacterized protein</fullName>
    </submittedName>
</protein>
<sequence>MELSREKEKRMGKRKNKKYELSFEVASERKKITGYTLITDLDCTAEAQHMKEHEAFLKIQRHAFNGDILAVEELLLEFPVFKREDLKKMLIRSAAERGKTLELR</sequence>
<reference evidence="1" key="1">
    <citation type="submission" date="2018-05" db="EMBL/GenBank/DDBJ databases">
        <authorList>
            <person name="Lanie J.A."/>
            <person name="Ng W.-L."/>
            <person name="Kazmierczak K.M."/>
            <person name="Andrzejewski T.M."/>
            <person name="Davidsen T.M."/>
            <person name="Wayne K.J."/>
            <person name="Tettelin H."/>
            <person name="Glass J.I."/>
            <person name="Rusch D."/>
            <person name="Podicherti R."/>
            <person name="Tsui H.-C.T."/>
            <person name="Winkler M.E."/>
        </authorList>
    </citation>
    <scope>NUCLEOTIDE SEQUENCE</scope>
</reference>
<name>A0A381TKG0_9ZZZZ</name>
<evidence type="ECO:0000313" key="1">
    <source>
        <dbReference type="EMBL" id="SVA14463.1"/>
    </source>
</evidence>
<dbReference type="EMBL" id="UINC01004456">
    <property type="protein sequence ID" value="SVA14463.1"/>
    <property type="molecule type" value="Genomic_DNA"/>
</dbReference>
<organism evidence="1">
    <name type="scientific">marine metagenome</name>
    <dbReference type="NCBI Taxonomy" id="408172"/>
    <lineage>
        <taxon>unclassified sequences</taxon>
        <taxon>metagenomes</taxon>
        <taxon>ecological metagenomes</taxon>
    </lineage>
</organism>
<accession>A0A381TKG0</accession>
<proteinExistence type="predicted"/>
<gene>
    <name evidence="1" type="ORF">METZ01_LOCUS67317</name>
</gene>